<proteinExistence type="predicted"/>
<keyword evidence="2" id="KW-1185">Reference proteome</keyword>
<dbReference type="SUPFAM" id="SSF116927">
    <property type="entry name" value="EspA/CesA-like"/>
    <property type="match status" value="1"/>
</dbReference>
<sequence>MATPLSIPSFISESQVKRDLRGYEGAGGKVKLDFHGLLAQYGTMMMEAGAEDANYKIQEMKKRQAQGREAREAANQIEKLINDVGSDNAKKVAVGAGIRSFFDKYNIEITTGDDGTKKTMRQWEGRGANDKTPTGGNGDYNAAHLRALKAAAEGFGEQASDSRTVDQIEINKTLQQYNGASTLVNTIISSQGSQLNQINGSLRT</sequence>
<accession>A0A5E4Z0Q8</accession>
<dbReference type="AlphaFoldDB" id="A0A5E4Z0Q8"/>
<dbReference type="Proteomes" id="UP000333828">
    <property type="component" value="Unassembled WGS sequence"/>
</dbReference>
<name>A0A5E4Z0Q8_9BURK</name>
<dbReference type="RefSeq" id="WP_150682449.1">
    <property type="nucleotide sequence ID" value="NZ_CABPSF010000009.1"/>
</dbReference>
<evidence type="ECO:0000313" key="2">
    <source>
        <dbReference type="Proteomes" id="UP000333828"/>
    </source>
</evidence>
<protein>
    <submittedName>
        <fullName evidence="1">Uncharacterized protein</fullName>
    </submittedName>
</protein>
<evidence type="ECO:0000313" key="1">
    <source>
        <dbReference type="EMBL" id="VVD60037.1"/>
    </source>
</evidence>
<organism evidence="1 2">
    <name type="scientific">Pandoraea iniqua</name>
    <dbReference type="NCBI Taxonomy" id="2508288"/>
    <lineage>
        <taxon>Bacteria</taxon>
        <taxon>Pseudomonadati</taxon>
        <taxon>Pseudomonadota</taxon>
        <taxon>Betaproteobacteria</taxon>
        <taxon>Burkholderiales</taxon>
        <taxon>Burkholderiaceae</taxon>
        <taxon>Pandoraea</taxon>
    </lineage>
</organism>
<reference evidence="1 2" key="1">
    <citation type="submission" date="2019-08" db="EMBL/GenBank/DDBJ databases">
        <authorList>
            <person name="Peeters C."/>
        </authorList>
    </citation>
    <scope>NUCLEOTIDE SEQUENCE [LARGE SCALE GENOMIC DNA]</scope>
    <source>
        <strain evidence="1 2">LMG 31115</strain>
    </source>
</reference>
<dbReference type="Pfam" id="PF03433">
    <property type="entry name" value="EspA"/>
    <property type="match status" value="1"/>
</dbReference>
<gene>
    <name evidence="1" type="ORF">PIN31115_00046</name>
</gene>
<dbReference type="InterPro" id="IPR005095">
    <property type="entry name" value="EspA"/>
</dbReference>
<dbReference type="InterPro" id="IPR035074">
    <property type="entry name" value="EspA/CesA-like"/>
</dbReference>
<dbReference type="EMBL" id="CABPSI010000001">
    <property type="protein sequence ID" value="VVD60037.1"/>
    <property type="molecule type" value="Genomic_DNA"/>
</dbReference>